<accession>A0A916JNE5</accession>
<evidence type="ECO:0000313" key="2">
    <source>
        <dbReference type="EMBL" id="CAG5084530.1"/>
    </source>
</evidence>
<feature type="transmembrane region" description="Helical" evidence="1">
    <location>
        <begin position="110"/>
        <end position="127"/>
    </location>
</feature>
<protein>
    <submittedName>
        <fullName evidence="2">Uncharacterized protein</fullName>
    </submittedName>
</protein>
<proteinExistence type="predicted"/>
<dbReference type="Proteomes" id="UP000683507">
    <property type="component" value="Chromosome"/>
</dbReference>
<keyword evidence="3" id="KW-1185">Reference proteome</keyword>
<feature type="transmembrane region" description="Helical" evidence="1">
    <location>
        <begin position="34"/>
        <end position="58"/>
    </location>
</feature>
<dbReference type="AlphaFoldDB" id="A0A916JNE5"/>
<evidence type="ECO:0000313" key="3">
    <source>
        <dbReference type="Proteomes" id="UP000683507"/>
    </source>
</evidence>
<organism evidence="2 3">
    <name type="scientific">Parvicella tangerina</name>
    <dbReference type="NCBI Taxonomy" id="2829795"/>
    <lineage>
        <taxon>Bacteria</taxon>
        <taxon>Pseudomonadati</taxon>
        <taxon>Bacteroidota</taxon>
        <taxon>Flavobacteriia</taxon>
        <taxon>Flavobacteriales</taxon>
        <taxon>Parvicellaceae</taxon>
        <taxon>Parvicella</taxon>
    </lineage>
</organism>
<keyword evidence="1" id="KW-0812">Transmembrane</keyword>
<feature type="transmembrane region" description="Helical" evidence="1">
    <location>
        <begin position="133"/>
        <end position="151"/>
    </location>
</feature>
<name>A0A916JNE5_9FLAO</name>
<keyword evidence="1" id="KW-1133">Transmembrane helix</keyword>
<dbReference type="KEGG" id="ptan:CRYO30217_02489"/>
<dbReference type="EMBL" id="OU015584">
    <property type="protein sequence ID" value="CAG5084530.1"/>
    <property type="molecule type" value="Genomic_DNA"/>
</dbReference>
<keyword evidence="1" id="KW-0472">Membrane</keyword>
<sequence length="156" mass="18162">MLAPEESLNNSVKSSNEKDEHFENYLKTVLFAKYFFLTVLIFNIFQLLAFVSLFDGLYSSFIYGGTTFQLLQWSFDETTIMLFFKAVQVISIIVLFKLHRRVKTILEKNLHKDKGLNILVVILLFLQVLNPNYLNLAIATCSATIWLRLLYLHKKS</sequence>
<evidence type="ECO:0000256" key="1">
    <source>
        <dbReference type="SAM" id="Phobius"/>
    </source>
</evidence>
<feature type="transmembrane region" description="Helical" evidence="1">
    <location>
        <begin position="78"/>
        <end position="98"/>
    </location>
</feature>
<gene>
    <name evidence="2" type="ORF">CRYO30217_02489</name>
</gene>
<reference evidence="2" key="1">
    <citation type="submission" date="2021-04" db="EMBL/GenBank/DDBJ databases">
        <authorList>
            <person name="Rodrigo-Torres L."/>
            <person name="Arahal R. D."/>
            <person name="Lucena T."/>
        </authorList>
    </citation>
    <scope>NUCLEOTIDE SEQUENCE</scope>
    <source>
        <strain evidence="2">AS29M-1</strain>
    </source>
</reference>